<dbReference type="EMBL" id="JAPCWZ010000002">
    <property type="protein sequence ID" value="KAK8876705.1"/>
    <property type="molecule type" value="Genomic_DNA"/>
</dbReference>
<protein>
    <submittedName>
        <fullName evidence="2">Uncharacterized protein</fullName>
    </submittedName>
</protein>
<feature type="region of interest" description="Disordered" evidence="1">
    <location>
        <begin position="181"/>
        <end position="226"/>
    </location>
</feature>
<accession>A0ABR2JFY3</accession>
<sequence length="226" mass="25485">MKRVRANDGSFMAARAGPASHLAAATTSTDKGADSVTRAQRNLESNGPRTSSARPKKTHNRTNEWVRDQEPLASRDQPSKYEPTRVMKEKATERQQRFREQGQFQHDMDRITAVREEVFGPRMAEDISDLYHANDEDGDGDGKGDMHEKLRQLFGHAILYVGSLAAEEMLEDEACDCDGSECMCPTEDEREEKLGEVEGHDDGDEGEGEYEEGHVENLRKRKRSQN</sequence>
<organism evidence="2 3">
    <name type="scientific">Apiospora arundinis</name>
    <dbReference type="NCBI Taxonomy" id="335852"/>
    <lineage>
        <taxon>Eukaryota</taxon>
        <taxon>Fungi</taxon>
        <taxon>Dikarya</taxon>
        <taxon>Ascomycota</taxon>
        <taxon>Pezizomycotina</taxon>
        <taxon>Sordariomycetes</taxon>
        <taxon>Xylariomycetidae</taxon>
        <taxon>Amphisphaeriales</taxon>
        <taxon>Apiosporaceae</taxon>
        <taxon>Apiospora</taxon>
    </lineage>
</organism>
<dbReference type="Proteomes" id="UP001390339">
    <property type="component" value="Unassembled WGS sequence"/>
</dbReference>
<feature type="compositionally biased region" description="Basic and acidic residues" evidence="1">
    <location>
        <begin position="61"/>
        <end position="70"/>
    </location>
</feature>
<reference evidence="2 3" key="1">
    <citation type="journal article" date="2024" name="IMA Fungus">
        <title>Apiospora arundinis, a panoply of carbohydrate-active enzymes and secondary metabolites.</title>
        <authorList>
            <person name="Sorensen T."/>
            <person name="Petersen C."/>
            <person name="Muurmann A.T."/>
            <person name="Christiansen J.V."/>
            <person name="Brundto M.L."/>
            <person name="Overgaard C.K."/>
            <person name="Boysen A.T."/>
            <person name="Wollenberg R.D."/>
            <person name="Larsen T.O."/>
            <person name="Sorensen J.L."/>
            <person name="Nielsen K.L."/>
            <person name="Sondergaard T.E."/>
        </authorList>
    </citation>
    <scope>NUCLEOTIDE SEQUENCE [LARGE SCALE GENOMIC DNA]</scope>
    <source>
        <strain evidence="2 3">AAU 773</strain>
    </source>
</reference>
<keyword evidence="3" id="KW-1185">Reference proteome</keyword>
<feature type="region of interest" description="Disordered" evidence="1">
    <location>
        <begin position="1"/>
        <end position="104"/>
    </location>
</feature>
<feature type="compositionally biased region" description="Basic and acidic residues" evidence="1">
    <location>
        <begin position="191"/>
        <end position="200"/>
    </location>
</feature>
<comment type="caution">
    <text evidence="2">The sequence shown here is derived from an EMBL/GenBank/DDBJ whole genome shotgun (WGS) entry which is preliminary data.</text>
</comment>
<evidence type="ECO:0000313" key="3">
    <source>
        <dbReference type="Proteomes" id="UP001390339"/>
    </source>
</evidence>
<proteinExistence type="predicted"/>
<feature type="compositionally biased region" description="Basic and acidic residues" evidence="1">
    <location>
        <begin position="77"/>
        <end position="104"/>
    </location>
</feature>
<evidence type="ECO:0000313" key="2">
    <source>
        <dbReference type="EMBL" id="KAK8876705.1"/>
    </source>
</evidence>
<evidence type="ECO:0000256" key="1">
    <source>
        <dbReference type="SAM" id="MobiDB-lite"/>
    </source>
</evidence>
<gene>
    <name evidence="2" type="ORF">PGQ11_001651</name>
</gene>
<name>A0ABR2JFY3_9PEZI</name>
<feature type="compositionally biased region" description="Polar residues" evidence="1">
    <location>
        <begin position="37"/>
        <end position="53"/>
    </location>
</feature>
<feature type="compositionally biased region" description="Acidic residues" evidence="1">
    <location>
        <begin position="201"/>
        <end position="210"/>
    </location>
</feature>